<feature type="transmembrane region" description="Helical" evidence="5">
    <location>
        <begin position="260"/>
        <end position="278"/>
    </location>
</feature>
<sequence>MEPTLELADDPRFSRPLVEMLIRNFSVPAACFSLPPTSHQLLHQLDTAQLIILGLCTIMTLLSVVIYAEEVSYLFRKIRCPIKMKTLCWSSSAPTVVSVVSCFGLWFPRSMMVVEMATTAYFAVCFYLLMLVMIEGFGGKEALLSTLKDVPMVVSTGPCCCCCPCLPRITMSRKKLKLMILGTFQYTFFRAVAVFLGLILSADGNYNPADISAESVALWINTLVGVSTLFGLWALGILFRQARLHLAEQNMQGKFTCFQILLLLTALQPAIFSILANSGSIACSPPFSSKARSQQMNVQLLIPQTFILAVLTRMYYRKQDDKPGYQPVSFTPAGADTKASKALKQPGLCDLAQGSNRNIHIEGKVTADSFLERLAGEEGGVLVEKGQRKVGDGERSSCGEAPSTHVYEADVELLGRVAALQVPPGIDVVVPHDAQFSLEEVGGSILPSTSRKNWSKMKEREKRKRKDISQFFQNRISQQQAQCTEEQRDPSTQQRSLGACLNSLIIRVVWNLKRLPTHMQWVCWNVRWGKRKATLLNFALCQLSAENCLDTWTACKQEPQGKGKSPVTSDKSLARLQSTKMTLHSSAFSDDRSKRILFPLFSFICNPQSPINPTGVYPRGDTETWERLMTGRLTMGLSSISALKTCPISKATSCPAKARQAQLCPSLQTQSICLETVLLAMTQPAHLQTDCNAPHSQHLLYLDGQALEPLKK</sequence>
<keyword evidence="2 5" id="KW-0812">Transmembrane</keyword>
<proteinExistence type="predicted"/>
<dbReference type="Proteomes" id="UP000618051">
    <property type="component" value="Unassembled WGS sequence"/>
</dbReference>
<dbReference type="AlphaFoldDB" id="A0A835TWI8"/>
<evidence type="ECO:0000256" key="4">
    <source>
        <dbReference type="ARBA" id="ARBA00023136"/>
    </source>
</evidence>
<evidence type="ECO:0000256" key="3">
    <source>
        <dbReference type="ARBA" id="ARBA00022989"/>
    </source>
</evidence>
<accession>A0A835TWI8</accession>
<feature type="transmembrane region" description="Helical" evidence="5">
    <location>
        <begin position="219"/>
        <end position="239"/>
    </location>
</feature>
<evidence type="ECO:0000313" key="8">
    <source>
        <dbReference type="Proteomes" id="UP000618051"/>
    </source>
</evidence>
<organism evidence="6">
    <name type="scientific">Lamprotornis superbus</name>
    <dbReference type="NCBI Taxonomy" id="245042"/>
    <lineage>
        <taxon>Eukaryota</taxon>
        <taxon>Metazoa</taxon>
        <taxon>Chordata</taxon>
        <taxon>Craniata</taxon>
        <taxon>Vertebrata</taxon>
        <taxon>Euteleostomi</taxon>
        <taxon>Archelosauria</taxon>
        <taxon>Archosauria</taxon>
        <taxon>Dinosauria</taxon>
        <taxon>Saurischia</taxon>
        <taxon>Theropoda</taxon>
        <taxon>Coelurosauria</taxon>
        <taxon>Aves</taxon>
        <taxon>Neognathae</taxon>
        <taxon>Neoaves</taxon>
        <taxon>Telluraves</taxon>
        <taxon>Australaves</taxon>
        <taxon>Passeriformes</taxon>
        <taxon>Sturnidae</taxon>
        <taxon>Lamprotornis</taxon>
    </lineage>
</organism>
<evidence type="ECO:0000313" key="6">
    <source>
        <dbReference type="EMBL" id="KAG0121802.1"/>
    </source>
</evidence>
<evidence type="ECO:0000313" key="7">
    <source>
        <dbReference type="EMBL" id="KAI1235898.1"/>
    </source>
</evidence>
<keyword evidence="3 5" id="KW-1133">Transmembrane helix</keyword>
<comment type="caution">
    <text evidence="6">The sequence shown here is derived from an EMBL/GenBank/DDBJ whole genome shotgun (WGS) entry which is preliminary data.</text>
</comment>
<dbReference type="GO" id="GO:0016020">
    <property type="term" value="C:membrane"/>
    <property type="evidence" value="ECO:0007669"/>
    <property type="project" value="UniProtKB-SubCell"/>
</dbReference>
<evidence type="ECO:0000256" key="5">
    <source>
        <dbReference type="SAM" id="Phobius"/>
    </source>
</evidence>
<dbReference type="EMBL" id="JADDUC010000045">
    <property type="protein sequence ID" value="KAG0121802.1"/>
    <property type="molecule type" value="Genomic_DNA"/>
</dbReference>
<evidence type="ECO:0000256" key="1">
    <source>
        <dbReference type="ARBA" id="ARBA00004141"/>
    </source>
</evidence>
<dbReference type="InterPro" id="IPR005178">
    <property type="entry name" value="Ostalpha/TMEM184C"/>
</dbReference>
<dbReference type="EMBL" id="JADDUC020000011">
    <property type="protein sequence ID" value="KAI1235898.1"/>
    <property type="molecule type" value="Genomic_DNA"/>
</dbReference>
<keyword evidence="4 5" id="KW-0472">Membrane</keyword>
<keyword evidence="8" id="KW-1185">Reference proteome</keyword>
<evidence type="ECO:0000256" key="2">
    <source>
        <dbReference type="ARBA" id="ARBA00022692"/>
    </source>
</evidence>
<name>A0A835TWI8_9PASS</name>
<reference evidence="7 8" key="2">
    <citation type="journal article" date="2021" name="J. Hered.">
        <title>Feather Gene Expression Elucidates the Developmental Basis of Plumage Iridescence in African Starlings.</title>
        <authorList>
            <person name="Rubenstein D.R."/>
            <person name="Corvelo A."/>
            <person name="MacManes M.D."/>
            <person name="Maia R."/>
            <person name="Narzisi G."/>
            <person name="Rousaki A."/>
            <person name="Vandenabeele P."/>
            <person name="Shawkey M.D."/>
            <person name="Solomon J."/>
        </authorList>
    </citation>
    <scope>NUCLEOTIDE SEQUENCE [LARGE SCALE GENOMIC DNA]</scope>
    <source>
        <strain evidence="7">SS15</strain>
    </source>
</reference>
<feature type="transmembrane region" description="Helical" evidence="5">
    <location>
        <begin position="178"/>
        <end position="199"/>
    </location>
</feature>
<protein>
    <submittedName>
        <fullName evidence="7">Organic solute transporter subunit alpha</fullName>
    </submittedName>
</protein>
<feature type="transmembrane region" description="Helical" evidence="5">
    <location>
        <begin position="48"/>
        <end position="67"/>
    </location>
</feature>
<feature type="non-terminal residue" evidence="6">
    <location>
        <position position="712"/>
    </location>
</feature>
<dbReference type="PANTHER" id="PTHR23423">
    <property type="entry name" value="ORGANIC SOLUTE TRANSPORTER-RELATED"/>
    <property type="match status" value="1"/>
</dbReference>
<gene>
    <name evidence="7" type="ORF">IHE44_0001989</name>
    <name evidence="6" type="ORF">IHE44_010485</name>
</gene>
<dbReference type="SMART" id="SM01417">
    <property type="entry name" value="Solute_trans_a"/>
    <property type="match status" value="1"/>
</dbReference>
<feature type="transmembrane region" description="Helical" evidence="5">
    <location>
        <begin position="119"/>
        <end position="138"/>
    </location>
</feature>
<reference evidence="6" key="1">
    <citation type="submission" date="2020-10" db="EMBL/GenBank/DDBJ databases">
        <title>Feather gene expression reveals the developmental basis of iridescence in African starlings.</title>
        <authorList>
            <person name="Rubenstein D.R."/>
        </authorList>
    </citation>
    <scope>NUCLEOTIDE SEQUENCE</scope>
    <source>
        <strain evidence="6">SS15</strain>
        <tissue evidence="6">Liver</tissue>
    </source>
</reference>
<comment type="subcellular location">
    <subcellularLocation>
        <location evidence="1">Membrane</location>
        <topology evidence="1">Multi-pass membrane protein</topology>
    </subcellularLocation>
</comment>
<dbReference type="OrthoDB" id="5832279at2759"/>
<dbReference type="Pfam" id="PF03619">
    <property type="entry name" value="Solute_trans_a"/>
    <property type="match status" value="1"/>
</dbReference>
<reference evidence="7" key="3">
    <citation type="submission" date="2022-01" db="EMBL/GenBank/DDBJ databases">
        <authorList>
            <person name="Rubenstein D.R."/>
        </authorList>
    </citation>
    <scope>NUCLEOTIDE SEQUENCE</scope>
    <source>
        <strain evidence="7">SS15</strain>
        <tissue evidence="7">Liver</tissue>
    </source>
</reference>
<feature type="transmembrane region" description="Helical" evidence="5">
    <location>
        <begin position="87"/>
        <end position="107"/>
    </location>
</feature>